<organism evidence="3 4">
    <name type="scientific">Planctomicrobium piriforme</name>
    <dbReference type="NCBI Taxonomy" id="1576369"/>
    <lineage>
        <taxon>Bacteria</taxon>
        <taxon>Pseudomonadati</taxon>
        <taxon>Planctomycetota</taxon>
        <taxon>Planctomycetia</taxon>
        <taxon>Planctomycetales</taxon>
        <taxon>Planctomycetaceae</taxon>
        <taxon>Planctomicrobium</taxon>
    </lineage>
</organism>
<reference evidence="4" key="1">
    <citation type="submission" date="2016-10" db="EMBL/GenBank/DDBJ databases">
        <authorList>
            <person name="Varghese N."/>
            <person name="Submissions S."/>
        </authorList>
    </citation>
    <scope>NUCLEOTIDE SEQUENCE [LARGE SCALE GENOMIC DNA]</scope>
    <source>
        <strain evidence="4">DSM 26348</strain>
    </source>
</reference>
<sequence>MILTSKNSLALLALLALCLPGEAGLLDHFRKDGNCAETDNSCCTDSRPKIERPCMQIVRTYQRQFACPPVGCDGCAPGESCVPGQPMCWPCPPEGCVTSCAPGSCDGACDSELADLICQSKTACYAHQRKAAVHKLSNRYSCKCHPQVMPALVYALNDADENVRARAADAIGDQVRSNACCCAPYVVCALKLSLMDCDHLVRCQSEQALRSCGYQIVDGCCKTGCDSCTNGCVPSGTVVPPPAQPPVPAQPPMAVDAMPAAMAIPVPLQPSATAEIPKVLTNTSPASLFAPTVDELPAPSSEPQFLQPRIGAAPNTTGELR</sequence>
<keyword evidence="2" id="KW-0732">Signal</keyword>
<dbReference type="InterPro" id="IPR011989">
    <property type="entry name" value="ARM-like"/>
</dbReference>
<dbReference type="SUPFAM" id="SSF48371">
    <property type="entry name" value="ARM repeat"/>
    <property type="match status" value="1"/>
</dbReference>
<dbReference type="Proteomes" id="UP000199518">
    <property type="component" value="Unassembled WGS sequence"/>
</dbReference>
<evidence type="ECO:0008006" key="5">
    <source>
        <dbReference type="Google" id="ProtNLM"/>
    </source>
</evidence>
<dbReference type="Gene3D" id="1.25.10.10">
    <property type="entry name" value="Leucine-rich Repeat Variant"/>
    <property type="match status" value="1"/>
</dbReference>
<name>A0A1I3J4K4_9PLAN</name>
<dbReference type="RefSeq" id="WP_139228470.1">
    <property type="nucleotide sequence ID" value="NZ_FOQD01000010.1"/>
</dbReference>
<feature type="chain" id="PRO_5011750497" description="HEAT repeat-containing protein" evidence="2">
    <location>
        <begin position="24"/>
        <end position="321"/>
    </location>
</feature>
<evidence type="ECO:0000256" key="1">
    <source>
        <dbReference type="SAM" id="MobiDB-lite"/>
    </source>
</evidence>
<dbReference type="OrthoDB" id="215753at2"/>
<proteinExistence type="predicted"/>
<gene>
    <name evidence="3" type="ORF">SAMN05421753_11057</name>
</gene>
<evidence type="ECO:0000256" key="2">
    <source>
        <dbReference type="SAM" id="SignalP"/>
    </source>
</evidence>
<dbReference type="EMBL" id="FOQD01000010">
    <property type="protein sequence ID" value="SFI55187.1"/>
    <property type="molecule type" value="Genomic_DNA"/>
</dbReference>
<dbReference type="InterPro" id="IPR016024">
    <property type="entry name" value="ARM-type_fold"/>
</dbReference>
<evidence type="ECO:0000313" key="3">
    <source>
        <dbReference type="EMBL" id="SFI55187.1"/>
    </source>
</evidence>
<feature type="region of interest" description="Disordered" evidence="1">
    <location>
        <begin position="290"/>
        <end position="321"/>
    </location>
</feature>
<evidence type="ECO:0000313" key="4">
    <source>
        <dbReference type="Proteomes" id="UP000199518"/>
    </source>
</evidence>
<dbReference type="AlphaFoldDB" id="A0A1I3J4K4"/>
<feature type="signal peptide" evidence="2">
    <location>
        <begin position="1"/>
        <end position="23"/>
    </location>
</feature>
<keyword evidence="4" id="KW-1185">Reference proteome</keyword>
<protein>
    <recommendedName>
        <fullName evidence="5">HEAT repeat-containing protein</fullName>
    </recommendedName>
</protein>
<accession>A0A1I3J4K4</accession>